<comment type="similarity">
    <text evidence="15">Belongs to the THEM4/THEM5 thioesterase family.</text>
</comment>
<dbReference type="Proteomes" id="UP000460318">
    <property type="component" value="Unassembled WGS sequence"/>
</dbReference>
<evidence type="ECO:0000256" key="14">
    <source>
        <dbReference type="ARBA" id="ARBA00037002"/>
    </source>
</evidence>
<dbReference type="EC" id="3.1.2.2" evidence="16"/>
<dbReference type="EMBL" id="WUBI01000001">
    <property type="protein sequence ID" value="MWV43461.1"/>
    <property type="molecule type" value="Genomic_DNA"/>
</dbReference>
<evidence type="ECO:0000256" key="1">
    <source>
        <dbReference type="ARBA" id="ARBA00004170"/>
    </source>
</evidence>
<name>A0A7X3LFB6_9BACL</name>
<evidence type="ECO:0000256" key="2">
    <source>
        <dbReference type="ARBA" id="ARBA00004496"/>
    </source>
</evidence>
<keyword evidence="11" id="KW-0472">Membrane</keyword>
<comment type="catalytic activity">
    <reaction evidence="23">
        <text>tetradecanoyl-CoA + H2O = tetradecanoate + CoA + H(+)</text>
        <dbReference type="Rhea" id="RHEA:40119"/>
        <dbReference type="ChEBI" id="CHEBI:15377"/>
        <dbReference type="ChEBI" id="CHEBI:15378"/>
        <dbReference type="ChEBI" id="CHEBI:30807"/>
        <dbReference type="ChEBI" id="CHEBI:57287"/>
        <dbReference type="ChEBI" id="CHEBI:57385"/>
    </reaction>
    <physiologicalReaction direction="left-to-right" evidence="23">
        <dbReference type="Rhea" id="RHEA:40120"/>
    </physiologicalReaction>
</comment>
<evidence type="ECO:0000256" key="12">
    <source>
        <dbReference type="ARBA" id="ARBA00023273"/>
    </source>
</evidence>
<evidence type="ECO:0000256" key="20">
    <source>
        <dbReference type="ARBA" id="ARBA00047734"/>
    </source>
</evidence>
<gene>
    <name evidence="25" type="ORF">GRF59_07425</name>
</gene>
<dbReference type="InterPro" id="IPR052365">
    <property type="entry name" value="THEM4/THEM5_acyl-CoA_thioest"/>
</dbReference>
<dbReference type="GO" id="GO:0016020">
    <property type="term" value="C:membrane"/>
    <property type="evidence" value="ECO:0007669"/>
    <property type="project" value="UniProtKB-SubCell"/>
</dbReference>
<dbReference type="Pfam" id="PF03061">
    <property type="entry name" value="4HBT"/>
    <property type="match status" value="1"/>
</dbReference>
<dbReference type="InterPro" id="IPR006683">
    <property type="entry name" value="Thioestr_dom"/>
</dbReference>
<evidence type="ECO:0000256" key="15">
    <source>
        <dbReference type="ARBA" id="ARBA00038456"/>
    </source>
</evidence>
<protein>
    <recommendedName>
        <fullName evidence="17">Acyl-coenzyme A thioesterase THEM4</fullName>
        <ecNumber evidence="16">3.1.2.2</ecNumber>
    </recommendedName>
    <alternativeName>
        <fullName evidence="18">Thioesterase superfamily member 4</fullName>
    </alternativeName>
</protein>
<dbReference type="Gene3D" id="3.10.129.10">
    <property type="entry name" value="Hotdog Thioesterase"/>
    <property type="match status" value="1"/>
</dbReference>
<keyword evidence="5" id="KW-0963">Cytoplasm</keyword>
<evidence type="ECO:0000256" key="6">
    <source>
        <dbReference type="ARBA" id="ARBA00022703"/>
    </source>
</evidence>
<evidence type="ECO:0000256" key="22">
    <source>
        <dbReference type="ARBA" id="ARBA00048074"/>
    </source>
</evidence>
<evidence type="ECO:0000256" key="9">
    <source>
        <dbReference type="ARBA" id="ARBA00022946"/>
    </source>
</evidence>
<comment type="subcellular location">
    <subcellularLocation>
        <location evidence="3">Cell projection</location>
        <location evidence="3">Ruffle membrane</location>
    </subcellularLocation>
    <subcellularLocation>
        <location evidence="2">Cytoplasm</location>
    </subcellularLocation>
    <subcellularLocation>
        <location evidence="1">Membrane</location>
        <topology evidence="1">Peripheral membrane protein</topology>
    </subcellularLocation>
</comment>
<evidence type="ECO:0000256" key="4">
    <source>
        <dbReference type="ARBA" id="ARBA00022475"/>
    </source>
</evidence>
<evidence type="ECO:0000256" key="21">
    <source>
        <dbReference type="ARBA" id="ARBA00047969"/>
    </source>
</evidence>
<comment type="catalytic activity">
    <reaction evidence="22">
        <text>dodecanoyl-CoA + H2O = dodecanoate + CoA + H(+)</text>
        <dbReference type="Rhea" id="RHEA:30135"/>
        <dbReference type="ChEBI" id="CHEBI:15377"/>
        <dbReference type="ChEBI" id="CHEBI:15378"/>
        <dbReference type="ChEBI" id="CHEBI:18262"/>
        <dbReference type="ChEBI" id="CHEBI:57287"/>
        <dbReference type="ChEBI" id="CHEBI:57375"/>
    </reaction>
    <physiologicalReaction direction="left-to-right" evidence="22">
        <dbReference type="Rhea" id="RHEA:30136"/>
    </physiologicalReaction>
</comment>
<evidence type="ECO:0000256" key="13">
    <source>
        <dbReference type="ARBA" id="ARBA00035852"/>
    </source>
</evidence>
<keyword evidence="7" id="KW-0378">Hydrolase</keyword>
<dbReference type="InterPro" id="IPR003736">
    <property type="entry name" value="PAAI_dom"/>
</dbReference>
<dbReference type="GO" id="GO:0006631">
    <property type="term" value="P:fatty acid metabolic process"/>
    <property type="evidence" value="ECO:0007669"/>
    <property type="project" value="UniProtKB-KW"/>
</dbReference>
<keyword evidence="10" id="KW-0443">Lipid metabolism</keyword>
<evidence type="ECO:0000256" key="16">
    <source>
        <dbReference type="ARBA" id="ARBA00038848"/>
    </source>
</evidence>
<dbReference type="PANTHER" id="PTHR12418">
    <property type="entry name" value="ACYL-COENZYME A THIOESTERASE THEM4"/>
    <property type="match status" value="1"/>
</dbReference>
<accession>A0A7X3LFB6</accession>
<comment type="catalytic activity">
    <reaction evidence="21">
        <text>decanoyl-CoA + H2O = decanoate + CoA + H(+)</text>
        <dbReference type="Rhea" id="RHEA:40059"/>
        <dbReference type="ChEBI" id="CHEBI:15377"/>
        <dbReference type="ChEBI" id="CHEBI:15378"/>
        <dbReference type="ChEBI" id="CHEBI:27689"/>
        <dbReference type="ChEBI" id="CHEBI:57287"/>
        <dbReference type="ChEBI" id="CHEBI:61430"/>
    </reaction>
    <physiologicalReaction direction="left-to-right" evidence="21">
        <dbReference type="Rhea" id="RHEA:40060"/>
    </physiologicalReaction>
</comment>
<sequence>MKALEEMIARGENTFWSYLGCEFVSADEEKIVIALDAKKHHTNSMGIIHGGVLTSLMDQAMGMAATAAKDQDSCVTTNINVHFMSPMTTGRLTVTARIIHMAGRSMTTEARIHNSEGTLGCLATATFRVVNRK</sequence>
<evidence type="ECO:0000259" key="24">
    <source>
        <dbReference type="Pfam" id="PF03061"/>
    </source>
</evidence>
<dbReference type="GO" id="GO:0005737">
    <property type="term" value="C:cytoplasm"/>
    <property type="evidence" value="ECO:0007669"/>
    <property type="project" value="UniProtKB-SubCell"/>
</dbReference>
<evidence type="ECO:0000256" key="18">
    <source>
        <dbReference type="ARBA" id="ARBA00043210"/>
    </source>
</evidence>
<evidence type="ECO:0000313" key="26">
    <source>
        <dbReference type="Proteomes" id="UP000460318"/>
    </source>
</evidence>
<proteinExistence type="inferred from homology"/>
<comment type="catalytic activity">
    <reaction evidence="13">
        <text>(5Z,8Z,11Z,14Z)-eicosatetraenoyl-CoA + H2O = (5Z,8Z,11Z,14Z)-eicosatetraenoate + CoA + H(+)</text>
        <dbReference type="Rhea" id="RHEA:40151"/>
        <dbReference type="ChEBI" id="CHEBI:15377"/>
        <dbReference type="ChEBI" id="CHEBI:15378"/>
        <dbReference type="ChEBI" id="CHEBI:32395"/>
        <dbReference type="ChEBI" id="CHEBI:57287"/>
        <dbReference type="ChEBI" id="CHEBI:57368"/>
    </reaction>
    <physiologicalReaction direction="left-to-right" evidence="13">
        <dbReference type="Rhea" id="RHEA:40152"/>
    </physiologicalReaction>
</comment>
<evidence type="ECO:0000256" key="3">
    <source>
        <dbReference type="ARBA" id="ARBA00004632"/>
    </source>
</evidence>
<keyword evidence="26" id="KW-1185">Reference proteome</keyword>
<evidence type="ECO:0000256" key="11">
    <source>
        <dbReference type="ARBA" id="ARBA00023136"/>
    </source>
</evidence>
<evidence type="ECO:0000313" key="25">
    <source>
        <dbReference type="EMBL" id="MWV43461.1"/>
    </source>
</evidence>
<feature type="domain" description="Thioesterase" evidence="24">
    <location>
        <begin position="45"/>
        <end position="121"/>
    </location>
</feature>
<dbReference type="GO" id="GO:0016289">
    <property type="term" value="F:acyl-CoA hydrolase activity"/>
    <property type="evidence" value="ECO:0007669"/>
    <property type="project" value="UniProtKB-ARBA"/>
</dbReference>
<dbReference type="RefSeq" id="WP_160496967.1">
    <property type="nucleotide sequence ID" value="NZ_WUBI01000001.1"/>
</dbReference>
<evidence type="ECO:0000256" key="17">
    <source>
        <dbReference type="ARBA" id="ARBA00040123"/>
    </source>
</evidence>
<keyword evidence="4" id="KW-1003">Cell membrane</keyword>
<evidence type="ECO:0000256" key="8">
    <source>
        <dbReference type="ARBA" id="ARBA00022832"/>
    </source>
</evidence>
<comment type="catalytic activity">
    <reaction evidence="14">
        <text>(9Z)-octadecenoyl-CoA + H2O = (9Z)-octadecenoate + CoA + H(+)</text>
        <dbReference type="Rhea" id="RHEA:40139"/>
        <dbReference type="ChEBI" id="CHEBI:15377"/>
        <dbReference type="ChEBI" id="CHEBI:15378"/>
        <dbReference type="ChEBI" id="CHEBI:30823"/>
        <dbReference type="ChEBI" id="CHEBI:57287"/>
        <dbReference type="ChEBI" id="CHEBI:57387"/>
    </reaction>
    <physiologicalReaction direction="left-to-right" evidence="14">
        <dbReference type="Rhea" id="RHEA:40140"/>
    </physiologicalReaction>
</comment>
<evidence type="ECO:0000256" key="19">
    <source>
        <dbReference type="ARBA" id="ARBA00047588"/>
    </source>
</evidence>
<evidence type="ECO:0000256" key="23">
    <source>
        <dbReference type="ARBA" id="ARBA00048180"/>
    </source>
</evidence>
<keyword evidence="8" id="KW-0276">Fatty acid metabolism</keyword>
<comment type="caution">
    <text evidence="25">The sequence shown here is derived from an EMBL/GenBank/DDBJ whole genome shotgun (WGS) entry which is preliminary data.</text>
</comment>
<dbReference type="PANTHER" id="PTHR12418:SF19">
    <property type="entry name" value="ACYL-COENZYME A THIOESTERASE THEM4"/>
    <property type="match status" value="1"/>
</dbReference>
<keyword evidence="12" id="KW-0966">Cell projection</keyword>
<dbReference type="NCBIfam" id="TIGR00369">
    <property type="entry name" value="unchar_dom_1"/>
    <property type="match status" value="1"/>
</dbReference>
<comment type="catalytic activity">
    <reaction evidence="20">
        <text>hexadecanoyl-CoA + H2O = hexadecanoate + CoA + H(+)</text>
        <dbReference type="Rhea" id="RHEA:16645"/>
        <dbReference type="ChEBI" id="CHEBI:7896"/>
        <dbReference type="ChEBI" id="CHEBI:15377"/>
        <dbReference type="ChEBI" id="CHEBI:15378"/>
        <dbReference type="ChEBI" id="CHEBI:57287"/>
        <dbReference type="ChEBI" id="CHEBI:57379"/>
        <dbReference type="EC" id="3.1.2.2"/>
    </reaction>
    <physiologicalReaction direction="left-to-right" evidence="20">
        <dbReference type="Rhea" id="RHEA:16646"/>
    </physiologicalReaction>
</comment>
<evidence type="ECO:0000256" key="5">
    <source>
        <dbReference type="ARBA" id="ARBA00022490"/>
    </source>
</evidence>
<dbReference type="InterPro" id="IPR029069">
    <property type="entry name" value="HotDog_dom_sf"/>
</dbReference>
<dbReference type="AlphaFoldDB" id="A0A7X3LFB6"/>
<reference evidence="25 26" key="1">
    <citation type="submission" date="2019-12" db="EMBL/GenBank/DDBJ databases">
        <title>Paenibacillus sp. nov., an endophytic bacterium isolated from the stem of Dendrobium.</title>
        <authorList>
            <person name="Zhao R."/>
        </authorList>
    </citation>
    <scope>NUCLEOTIDE SEQUENCE [LARGE SCALE GENOMIC DNA]</scope>
    <source>
        <strain evidence="25 26">HJL G12</strain>
    </source>
</reference>
<dbReference type="SUPFAM" id="SSF54637">
    <property type="entry name" value="Thioesterase/thiol ester dehydrase-isomerase"/>
    <property type="match status" value="1"/>
</dbReference>
<evidence type="ECO:0000256" key="7">
    <source>
        <dbReference type="ARBA" id="ARBA00022801"/>
    </source>
</evidence>
<dbReference type="CDD" id="cd03443">
    <property type="entry name" value="PaaI_thioesterase"/>
    <property type="match status" value="1"/>
</dbReference>
<keyword evidence="9" id="KW-0809">Transit peptide</keyword>
<comment type="catalytic activity">
    <reaction evidence="19">
        <text>octanoyl-CoA + H2O = octanoate + CoA + H(+)</text>
        <dbReference type="Rhea" id="RHEA:30143"/>
        <dbReference type="ChEBI" id="CHEBI:15377"/>
        <dbReference type="ChEBI" id="CHEBI:15378"/>
        <dbReference type="ChEBI" id="CHEBI:25646"/>
        <dbReference type="ChEBI" id="CHEBI:57287"/>
        <dbReference type="ChEBI" id="CHEBI:57386"/>
    </reaction>
    <physiologicalReaction direction="left-to-right" evidence="19">
        <dbReference type="Rhea" id="RHEA:30144"/>
    </physiologicalReaction>
</comment>
<evidence type="ECO:0000256" key="10">
    <source>
        <dbReference type="ARBA" id="ARBA00023098"/>
    </source>
</evidence>
<organism evidence="25 26">
    <name type="scientific">Paenibacillus dendrobii</name>
    <dbReference type="NCBI Taxonomy" id="2691084"/>
    <lineage>
        <taxon>Bacteria</taxon>
        <taxon>Bacillati</taxon>
        <taxon>Bacillota</taxon>
        <taxon>Bacilli</taxon>
        <taxon>Bacillales</taxon>
        <taxon>Paenibacillaceae</taxon>
        <taxon>Paenibacillus</taxon>
    </lineage>
</organism>
<keyword evidence="6" id="KW-0053">Apoptosis</keyword>